<proteinExistence type="inferred from homology"/>
<reference evidence="5 6" key="1">
    <citation type="submission" date="2022-12" db="EMBL/GenBank/DDBJ databases">
        <title>Chromosome-level genome of Tegillarca granosa.</title>
        <authorList>
            <person name="Kim J."/>
        </authorList>
    </citation>
    <scope>NUCLEOTIDE SEQUENCE [LARGE SCALE GENOMIC DNA]</scope>
    <source>
        <strain evidence="5">Teg-2019</strain>
        <tissue evidence="5">Adductor muscle</tissue>
    </source>
</reference>
<evidence type="ECO:0000256" key="1">
    <source>
        <dbReference type="ARBA" id="ARBA00004123"/>
    </source>
</evidence>
<evidence type="ECO:0000256" key="2">
    <source>
        <dbReference type="ARBA" id="ARBA00005407"/>
    </source>
</evidence>
<name>A0ABQ9FY81_TEGGR</name>
<organism evidence="5 6">
    <name type="scientific">Tegillarca granosa</name>
    <name type="common">Malaysian cockle</name>
    <name type="synonym">Anadara granosa</name>
    <dbReference type="NCBI Taxonomy" id="220873"/>
    <lineage>
        <taxon>Eukaryota</taxon>
        <taxon>Metazoa</taxon>
        <taxon>Spiralia</taxon>
        <taxon>Lophotrochozoa</taxon>
        <taxon>Mollusca</taxon>
        <taxon>Bivalvia</taxon>
        <taxon>Autobranchia</taxon>
        <taxon>Pteriomorphia</taxon>
        <taxon>Arcoida</taxon>
        <taxon>Arcoidea</taxon>
        <taxon>Arcidae</taxon>
        <taxon>Tegillarca</taxon>
    </lineage>
</organism>
<evidence type="ECO:0000259" key="4">
    <source>
        <dbReference type="Pfam" id="PF04959"/>
    </source>
</evidence>
<evidence type="ECO:0000313" key="6">
    <source>
        <dbReference type="Proteomes" id="UP001217089"/>
    </source>
</evidence>
<dbReference type="Proteomes" id="UP001217089">
    <property type="component" value="Unassembled WGS sequence"/>
</dbReference>
<evidence type="ECO:0000256" key="3">
    <source>
        <dbReference type="ARBA" id="ARBA00023242"/>
    </source>
</evidence>
<evidence type="ECO:0000313" key="5">
    <source>
        <dbReference type="EMBL" id="KAJ8322207.1"/>
    </source>
</evidence>
<dbReference type="InterPro" id="IPR007042">
    <property type="entry name" value="SERRATE/Ars2_C"/>
</dbReference>
<dbReference type="Pfam" id="PF04959">
    <property type="entry name" value="ARS2"/>
    <property type="match status" value="1"/>
</dbReference>
<dbReference type="PANTHER" id="PTHR13165:SF0">
    <property type="entry name" value="SERRATE RNA EFFECTOR MOLECULE HOMOLOG"/>
    <property type="match status" value="1"/>
</dbReference>
<comment type="similarity">
    <text evidence="2">Belongs to the ARS2 family.</text>
</comment>
<gene>
    <name evidence="5" type="ORF">KUTeg_000678</name>
</gene>
<keyword evidence="6" id="KW-1185">Reference proteome</keyword>
<comment type="caution">
    <text evidence="5">The sequence shown here is derived from an EMBL/GenBank/DDBJ whole genome shotgun (WGS) entry which is preliminary data.</text>
</comment>
<dbReference type="PANTHER" id="PTHR13165">
    <property type="entry name" value="ARSENITE-RESISTANCE PROTEIN 2"/>
    <property type="match status" value="1"/>
</dbReference>
<protein>
    <recommendedName>
        <fullName evidence="4">SERRATE/Ars2 C-terminal domain-containing protein</fullName>
    </recommendedName>
</protein>
<accession>A0ABQ9FY81</accession>
<dbReference type="EMBL" id="JARBDR010000018">
    <property type="protein sequence ID" value="KAJ8322207.1"/>
    <property type="molecule type" value="Genomic_DNA"/>
</dbReference>
<keyword evidence="3" id="KW-0539">Nucleus</keyword>
<sequence length="114" mass="13147">MILYLRIVHSVDYYSANEYPNEDEMPHRCGIMHARGPSPSTKINETEVSEWTQNFENKLKHFIELQDKVEDEEAVKLGKKDPEAYPLHCFIKSSLAATIGPLFFISSELFLTLN</sequence>
<feature type="domain" description="SERRATE/Ars2 C-terminal" evidence="4">
    <location>
        <begin position="35"/>
        <end position="84"/>
    </location>
</feature>
<comment type="subcellular location">
    <subcellularLocation>
        <location evidence="1">Nucleus</location>
    </subcellularLocation>
</comment>
<dbReference type="InterPro" id="IPR039727">
    <property type="entry name" value="SE/Ars2"/>
</dbReference>